<evidence type="ECO:0000256" key="1">
    <source>
        <dbReference type="SAM" id="MobiDB-lite"/>
    </source>
</evidence>
<organism evidence="2 3">
    <name type="scientific">Trifolium medium</name>
    <dbReference type="NCBI Taxonomy" id="97028"/>
    <lineage>
        <taxon>Eukaryota</taxon>
        <taxon>Viridiplantae</taxon>
        <taxon>Streptophyta</taxon>
        <taxon>Embryophyta</taxon>
        <taxon>Tracheophyta</taxon>
        <taxon>Spermatophyta</taxon>
        <taxon>Magnoliopsida</taxon>
        <taxon>eudicotyledons</taxon>
        <taxon>Gunneridae</taxon>
        <taxon>Pentapetalae</taxon>
        <taxon>rosids</taxon>
        <taxon>fabids</taxon>
        <taxon>Fabales</taxon>
        <taxon>Fabaceae</taxon>
        <taxon>Papilionoideae</taxon>
        <taxon>50 kb inversion clade</taxon>
        <taxon>NPAAA clade</taxon>
        <taxon>Hologalegina</taxon>
        <taxon>IRL clade</taxon>
        <taxon>Trifolieae</taxon>
        <taxon>Trifolium</taxon>
    </lineage>
</organism>
<protein>
    <submittedName>
        <fullName evidence="2">Uncharacterized protein</fullName>
    </submittedName>
</protein>
<dbReference type="AlphaFoldDB" id="A0A392TRG0"/>
<accession>A0A392TRG0</accession>
<keyword evidence="3" id="KW-1185">Reference proteome</keyword>
<dbReference type="EMBL" id="LXQA010619040">
    <property type="protein sequence ID" value="MCI62445.1"/>
    <property type="molecule type" value="Genomic_DNA"/>
</dbReference>
<feature type="compositionally biased region" description="Basic and acidic residues" evidence="1">
    <location>
        <begin position="23"/>
        <end position="33"/>
    </location>
</feature>
<reference evidence="2 3" key="1">
    <citation type="journal article" date="2018" name="Front. Plant Sci.">
        <title>Red Clover (Trifolium pratense) and Zigzag Clover (T. medium) - A Picture of Genomic Similarities and Differences.</title>
        <authorList>
            <person name="Dluhosova J."/>
            <person name="Istvanek J."/>
            <person name="Nedelnik J."/>
            <person name="Repkova J."/>
        </authorList>
    </citation>
    <scope>NUCLEOTIDE SEQUENCE [LARGE SCALE GENOMIC DNA]</scope>
    <source>
        <strain evidence="3">cv. 10/8</strain>
        <tissue evidence="2">Leaf</tissue>
    </source>
</reference>
<comment type="caution">
    <text evidence="2">The sequence shown here is derived from an EMBL/GenBank/DDBJ whole genome shotgun (WGS) entry which is preliminary data.</text>
</comment>
<feature type="compositionally biased region" description="Acidic residues" evidence="1">
    <location>
        <begin position="40"/>
        <end position="50"/>
    </location>
</feature>
<proteinExistence type="predicted"/>
<evidence type="ECO:0000313" key="2">
    <source>
        <dbReference type="EMBL" id="MCI62445.1"/>
    </source>
</evidence>
<name>A0A392TRG0_9FABA</name>
<dbReference type="Proteomes" id="UP000265520">
    <property type="component" value="Unassembled WGS sequence"/>
</dbReference>
<evidence type="ECO:0000313" key="3">
    <source>
        <dbReference type="Proteomes" id="UP000265520"/>
    </source>
</evidence>
<sequence>MTGTPSNGSPDNFKATIDELLKQNEEPRARVDNIEQTNEGYEEEREEYDGIGEPQPLAQELWEDTVPKPAVI</sequence>
<feature type="region of interest" description="Disordered" evidence="1">
    <location>
        <begin position="23"/>
        <end position="58"/>
    </location>
</feature>